<organism evidence="2 3">
    <name type="scientific">Nocardiopsis alborubida</name>
    <dbReference type="NCBI Taxonomy" id="146802"/>
    <lineage>
        <taxon>Bacteria</taxon>
        <taxon>Bacillati</taxon>
        <taxon>Actinomycetota</taxon>
        <taxon>Actinomycetes</taxon>
        <taxon>Streptosporangiales</taxon>
        <taxon>Nocardiopsidaceae</taxon>
        <taxon>Nocardiopsis</taxon>
    </lineage>
</organism>
<keyword evidence="3" id="KW-1185">Reference proteome</keyword>
<evidence type="ECO:0000313" key="2">
    <source>
        <dbReference type="EMBL" id="NKY99469.1"/>
    </source>
</evidence>
<evidence type="ECO:0008006" key="4">
    <source>
        <dbReference type="Google" id="ProtNLM"/>
    </source>
</evidence>
<feature type="compositionally biased region" description="Basic and acidic residues" evidence="1">
    <location>
        <begin position="121"/>
        <end position="154"/>
    </location>
</feature>
<evidence type="ECO:0000256" key="1">
    <source>
        <dbReference type="SAM" id="MobiDB-lite"/>
    </source>
</evidence>
<feature type="compositionally biased region" description="Low complexity" evidence="1">
    <location>
        <begin position="162"/>
        <end position="182"/>
    </location>
</feature>
<gene>
    <name evidence="2" type="ORF">HGB44_17610</name>
</gene>
<accession>A0A7X6MF75</accession>
<feature type="region of interest" description="Disordered" evidence="1">
    <location>
        <begin position="102"/>
        <end position="207"/>
    </location>
</feature>
<dbReference type="RefSeq" id="WP_061081337.1">
    <property type="nucleotide sequence ID" value="NZ_JAAXPG010000016.1"/>
</dbReference>
<proteinExistence type="predicted"/>
<name>A0A7X6MF75_9ACTN</name>
<protein>
    <recommendedName>
        <fullName evidence="4">DNA primase</fullName>
    </recommendedName>
</protein>
<dbReference type="EMBL" id="JAAXPG010000016">
    <property type="protein sequence ID" value="NKY99469.1"/>
    <property type="molecule type" value="Genomic_DNA"/>
</dbReference>
<dbReference type="Proteomes" id="UP000553209">
    <property type="component" value="Unassembled WGS sequence"/>
</dbReference>
<evidence type="ECO:0000313" key="3">
    <source>
        <dbReference type="Proteomes" id="UP000553209"/>
    </source>
</evidence>
<comment type="caution">
    <text evidence="2">The sequence shown here is derived from an EMBL/GenBank/DDBJ whole genome shotgun (WGS) entry which is preliminary data.</text>
</comment>
<reference evidence="2 3" key="1">
    <citation type="submission" date="2020-04" db="EMBL/GenBank/DDBJ databases">
        <title>MicrobeNet Type strains.</title>
        <authorList>
            <person name="Nicholson A.C."/>
        </authorList>
    </citation>
    <scope>NUCLEOTIDE SEQUENCE [LARGE SCALE GENOMIC DNA]</scope>
    <source>
        <strain evidence="2 3">ATCC 23612</strain>
    </source>
</reference>
<sequence length="207" mass="21187">MGDTAKIVAAAVGGYVLGRRKKFKLALGLGLYLGAKKLDIKPGQLAQGLLKEVSALPVVGELKGQSREQLLNVGRSAAGNIAGKWAGGLADSLNSRTERLRDGAAGVTPGSDEDEPDEDDAARGEAAEDADEPRGDGDVEARQERGEAPASERRTRPKAAKASRGAASGTATRAKGTAKSASGTAKPARRRRAADTGGEGGDDGRDD</sequence>
<feature type="compositionally biased region" description="Acidic residues" evidence="1">
    <location>
        <begin position="111"/>
        <end position="120"/>
    </location>
</feature>
<dbReference type="AlphaFoldDB" id="A0A7X6MF75"/>